<accession>A0A4C1XEN0</accession>
<comment type="caution">
    <text evidence="2">The sequence shown here is derived from an EMBL/GenBank/DDBJ whole genome shotgun (WGS) entry which is preliminary data.</text>
</comment>
<evidence type="ECO:0000313" key="3">
    <source>
        <dbReference type="Proteomes" id="UP000299102"/>
    </source>
</evidence>
<organism evidence="2 3">
    <name type="scientific">Eumeta variegata</name>
    <name type="common">Bagworm moth</name>
    <name type="synonym">Eumeta japonica</name>
    <dbReference type="NCBI Taxonomy" id="151549"/>
    <lineage>
        <taxon>Eukaryota</taxon>
        <taxon>Metazoa</taxon>
        <taxon>Ecdysozoa</taxon>
        <taxon>Arthropoda</taxon>
        <taxon>Hexapoda</taxon>
        <taxon>Insecta</taxon>
        <taxon>Pterygota</taxon>
        <taxon>Neoptera</taxon>
        <taxon>Endopterygota</taxon>
        <taxon>Lepidoptera</taxon>
        <taxon>Glossata</taxon>
        <taxon>Ditrysia</taxon>
        <taxon>Tineoidea</taxon>
        <taxon>Psychidae</taxon>
        <taxon>Oiketicinae</taxon>
        <taxon>Eumeta</taxon>
    </lineage>
</organism>
<reference evidence="2 3" key="1">
    <citation type="journal article" date="2019" name="Commun. Biol.">
        <title>The bagworm genome reveals a unique fibroin gene that provides high tensile strength.</title>
        <authorList>
            <person name="Kono N."/>
            <person name="Nakamura H."/>
            <person name="Ohtoshi R."/>
            <person name="Tomita M."/>
            <person name="Numata K."/>
            <person name="Arakawa K."/>
        </authorList>
    </citation>
    <scope>NUCLEOTIDE SEQUENCE [LARGE SCALE GENOMIC DNA]</scope>
</reference>
<evidence type="ECO:0000256" key="1">
    <source>
        <dbReference type="SAM" id="MobiDB-lite"/>
    </source>
</evidence>
<proteinExistence type="predicted"/>
<evidence type="ECO:0000313" key="2">
    <source>
        <dbReference type="EMBL" id="GBP61888.1"/>
    </source>
</evidence>
<dbReference type="Proteomes" id="UP000299102">
    <property type="component" value="Unassembled WGS sequence"/>
</dbReference>
<keyword evidence="3" id="KW-1185">Reference proteome</keyword>
<name>A0A4C1XEN0_EUMVA</name>
<gene>
    <name evidence="2" type="ORF">EVAR_97977_1</name>
</gene>
<sequence length="107" mass="11518">MTDPLNTGAHNERPINSFSTNSAKMKHKGKRHEFAAGPYITPIVRRGPLALGADIETVLGTFTGPLSRCIDTSFPVPGHLLHITYIALDETAGTSAPGGDKSRMFDR</sequence>
<feature type="compositionally biased region" description="Polar residues" evidence="1">
    <location>
        <begin position="1"/>
        <end position="23"/>
    </location>
</feature>
<feature type="region of interest" description="Disordered" evidence="1">
    <location>
        <begin position="1"/>
        <end position="30"/>
    </location>
</feature>
<dbReference type="EMBL" id="BGZK01000825">
    <property type="protein sequence ID" value="GBP61888.1"/>
    <property type="molecule type" value="Genomic_DNA"/>
</dbReference>
<protein>
    <submittedName>
        <fullName evidence="2">Uncharacterized protein</fullName>
    </submittedName>
</protein>
<dbReference type="AlphaFoldDB" id="A0A4C1XEN0"/>